<evidence type="ECO:0000256" key="3">
    <source>
        <dbReference type="ARBA" id="ARBA00023235"/>
    </source>
</evidence>
<keyword evidence="3 4" id="KW-0413">Isomerase</keyword>
<dbReference type="Gene3D" id="3.30.70.660">
    <property type="entry name" value="Pseudouridine synthase I, catalytic domain, C-terminal subdomain"/>
    <property type="match status" value="1"/>
</dbReference>
<dbReference type="GO" id="GO:0031119">
    <property type="term" value="P:tRNA pseudouridine synthesis"/>
    <property type="evidence" value="ECO:0007669"/>
    <property type="project" value="UniProtKB-UniRule"/>
</dbReference>
<evidence type="ECO:0000256" key="5">
    <source>
        <dbReference type="RuleBase" id="RU003792"/>
    </source>
</evidence>
<reference evidence="6 7" key="1">
    <citation type="submission" date="2019-04" db="EMBL/GenBank/DDBJ databases">
        <title>Vagococcus sp. nov., isolated from faeces of yaks (Bos grunniens).</title>
        <authorList>
            <person name="Ge Y."/>
        </authorList>
    </citation>
    <scope>NUCLEOTIDE SEQUENCE [LARGE SCALE GENOMIC DNA]</scope>
    <source>
        <strain evidence="6 7">MN-17</strain>
    </source>
</reference>
<dbReference type="EC" id="5.4.99.12" evidence="4"/>
<dbReference type="GO" id="GO:0160147">
    <property type="term" value="F:tRNA pseudouridine(38-40) synthase activity"/>
    <property type="evidence" value="ECO:0007669"/>
    <property type="project" value="UniProtKB-EC"/>
</dbReference>
<comment type="caution">
    <text evidence="4">Lacks conserved residue(s) required for the propagation of feature annotation.</text>
</comment>
<dbReference type="InterPro" id="IPR020097">
    <property type="entry name" value="PsdUridine_synth_TruA_a/b_dom"/>
</dbReference>
<comment type="function">
    <text evidence="4">Formation of pseudouridine at positions 38, 39 and 40 in the anticodon stem and loop of transfer RNAs.</text>
</comment>
<dbReference type="InterPro" id="IPR001406">
    <property type="entry name" value="PsdUridine_synth_TruA"/>
</dbReference>
<dbReference type="InterPro" id="IPR020094">
    <property type="entry name" value="TruA/RsuA/RluB/E/F_N"/>
</dbReference>
<comment type="similarity">
    <text evidence="1 4 5">Belongs to the tRNA pseudouridine synthase TruA family.</text>
</comment>
<dbReference type="Pfam" id="PF01416">
    <property type="entry name" value="PseudoU_synth_1"/>
    <property type="match status" value="2"/>
</dbReference>
<dbReference type="PANTHER" id="PTHR11142">
    <property type="entry name" value="PSEUDOURIDYLATE SYNTHASE"/>
    <property type="match status" value="1"/>
</dbReference>
<dbReference type="PANTHER" id="PTHR11142:SF0">
    <property type="entry name" value="TRNA PSEUDOURIDINE SYNTHASE-LIKE 1"/>
    <property type="match status" value="1"/>
</dbReference>
<gene>
    <name evidence="4 6" type="primary">truA</name>
    <name evidence="6" type="ORF">FA707_00465</name>
</gene>
<feature type="active site" description="Nucleophile" evidence="4">
    <location>
        <position position="53"/>
    </location>
</feature>
<sequence>MVRYKAVVAYDGTRYSGFQTQGDSLTVQLALETTLKKLNSGKPVYVHASGRTDSGVHAWGQVIHFDLPQARDVEKLRHAFDTQSPEDIAVRSVEIVEDTFHSRYLATEKTYHYRLDIGRPRVPFKRHYAAFYPYTGDLDVERMQRAMQYLIGTHDFTPFCATGSSVEDRVRTIFEARIEEDQVNQELLFVFRGTGFLYKMVRILVGTLMKIGQHKLPEDAFKLAIDHQSKDYIGPTAHPEGLYLMEVRYDGKPKKAYQAAEYIDEKTENEGVTDMIDVIG</sequence>
<protein>
    <recommendedName>
        <fullName evidence="4">tRNA pseudouridine synthase A</fullName>
        <ecNumber evidence="4">5.4.99.12</ecNumber>
    </recommendedName>
    <alternativeName>
        <fullName evidence="4">tRNA pseudouridine(38-40) synthase</fullName>
    </alternativeName>
    <alternativeName>
        <fullName evidence="4">tRNA pseudouridylate synthase I</fullName>
    </alternativeName>
    <alternativeName>
        <fullName evidence="4">tRNA-uridine isomerase I</fullName>
    </alternativeName>
</protein>
<dbReference type="NCBIfam" id="TIGR00071">
    <property type="entry name" value="hisT_truA"/>
    <property type="match status" value="1"/>
</dbReference>
<name>A0A4D7CSV6_9ENTE</name>
<dbReference type="EMBL" id="CP039712">
    <property type="protein sequence ID" value="QCI85531.1"/>
    <property type="molecule type" value="Genomic_DNA"/>
</dbReference>
<proteinExistence type="inferred from homology"/>
<dbReference type="SUPFAM" id="SSF55120">
    <property type="entry name" value="Pseudouridine synthase"/>
    <property type="match status" value="1"/>
</dbReference>
<dbReference type="InterPro" id="IPR020103">
    <property type="entry name" value="PsdUridine_synth_cat_dom_sf"/>
</dbReference>
<evidence type="ECO:0000256" key="1">
    <source>
        <dbReference type="ARBA" id="ARBA00009375"/>
    </source>
</evidence>
<dbReference type="CDD" id="cd02570">
    <property type="entry name" value="PseudoU_synth_EcTruA"/>
    <property type="match status" value="1"/>
</dbReference>
<dbReference type="PIRSF" id="PIRSF001430">
    <property type="entry name" value="tRNA_psdUrid_synth"/>
    <property type="match status" value="1"/>
</dbReference>
<evidence type="ECO:0000313" key="6">
    <source>
        <dbReference type="EMBL" id="QCI85531.1"/>
    </source>
</evidence>
<dbReference type="Proteomes" id="UP000298615">
    <property type="component" value="Chromosome"/>
</dbReference>
<evidence type="ECO:0000256" key="2">
    <source>
        <dbReference type="ARBA" id="ARBA00022694"/>
    </source>
</evidence>
<comment type="subunit">
    <text evidence="4">Homodimer.</text>
</comment>
<dbReference type="InterPro" id="IPR020095">
    <property type="entry name" value="PsdUridine_synth_TruA_C"/>
</dbReference>
<dbReference type="FunFam" id="3.30.70.580:FF:000001">
    <property type="entry name" value="tRNA pseudouridine synthase A"/>
    <property type="match status" value="1"/>
</dbReference>
<evidence type="ECO:0000313" key="7">
    <source>
        <dbReference type="Proteomes" id="UP000298615"/>
    </source>
</evidence>
<dbReference type="KEGG" id="vao:FA707_00465"/>
<dbReference type="OrthoDB" id="9811823at2"/>
<dbReference type="Gene3D" id="3.30.70.580">
    <property type="entry name" value="Pseudouridine synthase I, catalytic domain, N-terminal subdomain"/>
    <property type="match status" value="1"/>
</dbReference>
<organism evidence="6 7">
    <name type="scientific">Vagococcus zengguangii</name>
    <dbReference type="NCBI Taxonomy" id="2571750"/>
    <lineage>
        <taxon>Bacteria</taxon>
        <taxon>Bacillati</taxon>
        <taxon>Bacillota</taxon>
        <taxon>Bacilli</taxon>
        <taxon>Lactobacillales</taxon>
        <taxon>Enterococcaceae</taxon>
        <taxon>Vagococcus</taxon>
    </lineage>
</organism>
<keyword evidence="2 4" id="KW-0819">tRNA processing</keyword>
<feature type="binding site" evidence="4">
    <location>
        <position position="111"/>
    </location>
    <ligand>
        <name>substrate</name>
    </ligand>
</feature>
<evidence type="ECO:0000256" key="4">
    <source>
        <dbReference type="HAMAP-Rule" id="MF_00171"/>
    </source>
</evidence>
<dbReference type="GO" id="GO:0003723">
    <property type="term" value="F:RNA binding"/>
    <property type="evidence" value="ECO:0007669"/>
    <property type="project" value="InterPro"/>
</dbReference>
<dbReference type="HAMAP" id="MF_00171">
    <property type="entry name" value="TruA"/>
    <property type="match status" value="1"/>
</dbReference>
<dbReference type="AlphaFoldDB" id="A0A4D7CSV6"/>
<accession>A0A4D7CSV6</accession>
<comment type="catalytic activity">
    <reaction evidence="4 5">
        <text>uridine(38/39/40) in tRNA = pseudouridine(38/39/40) in tRNA</text>
        <dbReference type="Rhea" id="RHEA:22376"/>
        <dbReference type="Rhea" id="RHEA-COMP:10085"/>
        <dbReference type="Rhea" id="RHEA-COMP:10087"/>
        <dbReference type="ChEBI" id="CHEBI:65314"/>
        <dbReference type="ChEBI" id="CHEBI:65315"/>
        <dbReference type="EC" id="5.4.99.12"/>
    </reaction>
</comment>
<keyword evidence="7" id="KW-1185">Reference proteome</keyword>